<name>A0ABY7ZZI8_9ACTN</name>
<keyword evidence="2" id="KW-0521">NADP</keyword>
<dbReference type="EC" id="1.1.1.133" evidence="2"/>
<evidence type="ECO:0000256" key="2">
    <source>
        <dbReference type="RuleBase" id="RU364082"/>
    </source>
</evidence>
<feature type="region of interest" description="Disordered" evidence="3">
    <location>
        <begin position="1"/>
        <end position="26"/>
    </location>
</feature>
<evidence type="ECO:0000256" key="3">
    <source>
        <dbReference type="SAM" id="MobiDB-lite"/>
    </source>
</evidence>
<gene>
    <name evidence="5" type="ORF">PVK37_16330</name>
</gene>
<feature type="domain" description="RmlD-like substrate binding" evidence="4">
    <location>
        <begin position="29"/>
        <end position="191"/>
    </location>
</feature>
<sequence length="327" mass="35718">MSTATGGRPDPTAGGDHPPGPEATKPSSVLVVGATGMLGHALLRELSEDQRLDVHATARSLAGRDGLYPAALRARITPAVDATRFGPVRQLLDDLRPDVVVNCVGVIKQRPDVRDAVPTVTLNALFPHLLAETCARLGSRLVHVSTDCVFSGRRGGYLEDDLPDPCDLYGRSKLLGEVPAPALTLRTSIIGHELTTNRSLLDWFLSQRGQVRGWTRAVYSGVTTLEFARLLRTVVLPRPDLTGLYHVASTPITKYDLLRLVADVYGWRGELVPDDGFTCDRSMRADALAEITGYRPPAWPDMIRAMHAARARWTIPEPRADRQGLRV</sequence>
<reference evidence="5 6" key="1">
    <citation type="submission" date="2023-02" db="EMBL/GenBank/DDBJ databases">
        <authorList>
            <person name="Mo P."/>
        </authorList>
    </citation>
    <scope>NUCLEOTIDE SEQUENCE [LARGE SCALE GENOMIC DNA]</scope>
    <source>
        <strain evidence="5 6">HUAS 3</strain>
    </source>
</reference>
<dbReference type="InterPro" id="IPR029903">
    <property type="entry name" value="RmlD-like-bd"/>
</dbReference>
<proteinExistence type="inferred from homology"/>
<evidence type="ECO:0000313" key="5">
    <source>
        <dbReference type="EMBL" id="WDZ87858.1"/>
    </source>
</evidence>
<comment type="function">
    <text evidence="2">Catalyzes the reduction of dTDP-6-deoxy-L-lyxo-4-hexulose to yield dTDP-L-rhamnose.</text>
</comment>
<dbReference type="SUPFAM" id="SSF51735">
    <property type="entry name" value="NAD(P)-binding Rossmann-fold domains"/>
    <property type="match status" value="1"/>
</dbReference>
<protein>
    <recommendedName>
        <fullName evidence="2">dTDP-4-dehydrorhamnose reductase</fullName>
        <ecNumber evidence="2">1.1.1.133</ecNumber>
    </recommendedName>
</protein>
<dbReference type="Proteomes" id="UP001219605">
    <property type="component" value="Chromosome"/>
</dbReference>
<keyword evidence="6" id="KW-1185">Reference proteome</keyword>
<comment type="similarity">
    <text evidence="1 2">Belongs to the dTDP-4-dehydrorhamnose reductase family.</text>
</comment>
<evidence type="ECO:0000313" key="6">
    <source>
        <dbReference type="Proteomes" id="UP001219605"/>
    </source>
</evidence>
<accession>A0ABY7ZZI8</accession>
<dbReference type="InterPro" id="IPR036291">
    <property type="entry name" value="NAD(P)-bd_dom_sf"/>
</dbReference>
<dbReference type="Pfam" id="PF04321">
    <property type="entry name" value="RmlD_sub_bind"/>
    <property type="match status" value="1"/>
</dbReference>
<dbReference type="PANTHER" id="PTHR10491">
    <property type="entry name" value="DTDP-4-DEHYDRORHAMNOSE REDUCTASE"/>
    <property type="match status" value="1"/>
</dbReference>
<dbReference type="InterPro" id="IPR005913">
    <property type="entry name" value="dTDP_dehydrorham_reduct"/>
</dbReference>
<dbReference type="CDD" id="cd05254">
    <property type="entry name" value="dTDP_HR_like_SDR_e"/>
    <property type="match status" value="1"/>
</dbReference>
<organism evidence="5 6">
    <name type="scientific">Micromonospora cathayae</name>
    <dbReference type="NCBI Taxonomy" id="3028804"/>
    <lineage>
        <taxon>Bacteria</taxon>
        <taxon>Bacillati</taxon>
        <taxon>Actinomycetota</taxon>
        <taxon>Actinomycetes</taxon>
        <taxon>Micromonosporales</taxon>
        <taxon>Micromonosporaceae</taxon>
        <taxon>Micromonospora</taxon>
    </lineage>
</organism>
<keyword evidence="2" id="KW-0560">Oxidoreductase</keyword>
<dbReference type="Gene3D" id="3.40.50.720">
    <property type="entry name" value="NAD(P)-binding Rossmann-like Domain"/>
    <property type="match status" value="1"/>
</dbReference>
<dbReference type="PANTHER" id="PTHR10491:SF4">
    <property type="entry name" value="METHIONINE ADENOSYLTRANSFERASE 2 SUBUNIT BETA"/>
    <property type="match status" value="1"/>
</dbReference>
<evidence type="ECO:0000259" key="4">
    <source>
        <dbReference type="Pfam" id="PF04321"/>
    </source>
</evidence>
<dbReference type="EMBL" id="CP118615">
    <property type="protein sequence ID" value="WDZ87858.1"/>
    <property type="molecule type" value="Genomic_DNA"/>
</dbReference>
<comment type="pathway">
    <text evidence="2">Carbohydrate biosynthesis; dTDP-L-rhamnose biosynthesis.</text>
</comment>
<evidence type="ECO:0000256" key="1">
    <source>
        <dbReference type="ARBA" id="ARBA00010944"/>
    </source>
</evidence>
<dbReference type="RefSeq" id="WP_275034877.1">
    <property type="nucleotide sequence ID" value="NZ_CP118615.1"/>
</dbReference>